<evidence type="ECO:0000256" key="1">
    <source>
        <dbReference type="SAM" id="MobiDB-lite"/>
    </source>
</evidence>
<protein>
    <submittedName>
        <fullName evidence="2">Uncharacterized protein</fullName>
    </submittedName>
</protein>
<proteinExistence type="predicted"/>
<organism evidence="2 3">
    <name type="scientific">Mycobacterium senriense</name>
    <dbReference type="NCBI Taxonomy" id="2775496"/>
    <lineage>
        <taxon>Bacteria</taxon>
        <taxon>Bacillati</taxon>
        <taxon>Actinomycetota</taxon>
        <taxon>Actinomycetes</taxon>
        <taxon>Mycobacteriales</taxon>
        <taxon>Mycobacteriaceae</taxon>
        <taxon>Mycobacterium</taxon>
        <taxon>Mycobacterium avium complex (MAC)</taxon>
    </lineage>
</organism>
<name>A0ABM7SUF9_9MYCO</name>
<keyword evidence="3" id="KW-1185">Reference proteome</keyword>
<feature type="compositionally biased region" description="Low complexity" evidence="1">
    <location>
        <begin position="8"/>
        <end position="19"/>
    </location>
</feature>
<evidence type="ECO:0000313" key="3">
    <source>
        <dbReference type="Proteomes" id="UP000826012"/>
    </source>
</evidence>
<reference evidence="2 3" key="1">
    <citation type="submission" date="2021-07" db="EMBL/GenBank/DDBJ databases">
        <title>Complete genome sequence of nontuberculous Mycobacterium sp. TY59.</title>
        <authorList>
            <person name="Fukushima K."/>
        </authorList>
    </citation>
    <scope>NUCLEOTIDE SEQUENCE [LARGE SCALE GENOMIC DNA]</scope>
    <source>
        <strain evidence="2 3">TY59</strain>
    </source>
</reference>
<sequence>MAEQPVVAYQQQDEQAAAANGEERRGVGVDPPETGRGCGHEDQILREPPRVRAAVSAAAWDGAALALSRLQLWPAEAISWPGD</sequence>
<accession>A0ABM7SUF9</accession>
<gene>
    <name evidence="2" type="ORF">MTY59_48570</name>
</gene>
<feature type="region of interest" description="Disordered" evidence="1">
    <location>
        <begin position="1"/>
        <end position="42"/>
    </location>
</feature>
<dbReference type="Proteomes" id="UP000826012">
    <property type="component" value="Chromosome"/>
</dbReference>
<evidence type="ECO:0000313" key="2">
    <source>
        <dbReference type="EMBL" id="BCZ25002.1"/>
    </source>
</evidence>
<reference evidence="2 3" key="2">
    <citation type="submission" date="2021-07" db="EMBL/GenBank/DDBJ databases">
        <authorList>
            <person name="Matsumoto Y."/>
            <person name="Motooka D."/>
            <person name="Nakamura S."/>
        </authorList>
    </citation>
    <scope>NUCLEOTIDE SEQUENCE [LARGE SCALE GENOMIC DNA]</scope>
    <source>
        <strain evidence="2 3">TY59</strain>
    </source>
</reference>
<dbReference type="EMBL" id="AP024828">
    <property type="protein sequence ID" value="BCZ25002.1"/>
    <property type="molecule type" value="Genomic_DNA"/>
</dbReference>